<evidence type="ECO:0000256" key="6">
    <source>
        <dbReference type="PIRSR" id="PIRSR001430-2"/>
    </source>
</evidence>
<evidence type="ECO:0000256" key="7">
    <source>
        <dbReference type="RuleBase" id="RU003792"/>
    </source>
</evidence>
<dbReference type="Gene3D" id="3.30.70.660">
    <property type="entry name" value="Pseudouridine synthase I, catalytic domain, C-terminal subdomain"/>
    <property type="match status" value="1"/>
</dbReference>
<feature type="binding site" evidence="4 6">
    <location>
        <position position="113"/>
    </location>
    <ligand>
        <name>substrate</name>
    </ligand>
</feature>
<evidence type="ECO:0000256" key="5">
    <source>
        <dbReference type="PIRSR" id="PIRSR001430-1"/>
    </source>
</evidence>
<keyword evidence="3 4" id="KW-0413">Isomerase</keyword>
<sequence>MARYFIELAYNGAGYNGWQRQPDAPSVQEAVEKGISALLGAPHEIVGAGRTDAGVHAAFAVAHFDTTVAAERVLDPRFVYHLNCVLPKDIAIRNVYAVPDAKHARFDARRREYKYYITTVKDPFATGTAWQITQPLDLDAMQTAAVSLMRYEDFTSFAKLHSDNRTNRCTIFGANWQADDRRLVFTIAADRFLRGMVRAVVGTLVDVGRGKMTPAQFCAVIESESRSEASAQAPAHGLFLTDVQY</sequence>
<protein>
    <recommendedName>
        <fullName evidence="4">tRNA pseudouridine synthase A</fullName>
        <ecNumber evidence="4">5.4.99.12</ecNumber>
    </recommendedName>
    <alternativeName>
        <fullName evidence="4">tRNA pseudouridine(38-40) synthase</fullName>
    </alternativeName>
    <alternativeName>
        <fullName evidence="4">tRNA pseudouridylate synthase I</fullName>
    </alternativeName>
    <alternativeName>
        <fullName evidence="4">tRNA-uridine isomerase I</fullName>
    </alternativeName>
</protein>
<dbReference type="RefSeq" id="WP_027291736.1">
    <property type="nucleotide sequence ID" value="NZ_UGVL01000001.1"/>
</dbReference>
<feature type="active site" description="Nucleophile" evidence="4 5">
    <location>
        <position position="52"/>
    </location>
</feature>
<dbReference type="PIRSF" id="PIRSF001430">
    <property type="entry name" value="tRNA_psdUrid_synth"/>
    <property type="match status" value="1"/>
</dbReference>
<dbReference type="EC" id="5.4.99.12" evidence="4"/>
<reference evidence="9 10" key="1">
    <citation type="submission" date="2018-06" db="EMBL/GenBank/DDBJ databases">
        <authorList>
            <consortium name="Pathogen Informatics"/>
            <person name="Doyle S."/>
        </authorList>
    </citation>
    <scope>NUCLEOTIDE SEQUENCE [LARGE SCALE GENOMIC DNA]</scope>
    <source>
        <strain evidence="9 10">NCTC11190</strain>
    </source>
</reference>
<evidence type="ECO:0000313" key="10">
    <source>
        <dbReference type="Proteomes" id="UP000255233"/>
    </source>
</evidence>
<proteinExistence type="inferred from homology"/>
<dbReference type="InterPro" id="IPR020094">
    <property type="entry name" value="TruA/RsuA/RluB/E/F_N"/>
</dbReference>
<dbReference type="AlphaFoldDB" id="A0A379MS92"/>
<dbReference type="EMBL" id="UGVL01000001">
    <property type="protein sequence ID" value="SUE34393.1"/>
    <property type="molecule type" value="Genomic_DNA"/>
</dbReference>
<evidence type="ECO:0000256" key="4">
    <source>
        <dbReference type="HAMAP-Rule" id="MF_00171"/>
    </source>
</evidence>
<evidence type="ECO:0000256" key="2">
    <source>
        <dbReference type="ARBA" id="ARBA00022694"/>
    </source>
</evidence>
<feature type="domain" description="Pseudouridine synthase I TruA alpha/beta" evidence="8">
    <location>
        <begin position="151"/>
        <end position="245"/>
    </location>
</feature>
<evidence type="ECO:0000259" key="8">
    <source>
        <dbReference type="Pfam" id="PF01416"/>
    </source>
</evidence>
<name>A0A379MS92_9BACT</name>
<dbReference type="GO" id="GO:0031119">
    <property type="term" value="P:tRNA pseudouridine synthesis"/>
    <property type="evidence" value="ECO:0007669"/>
    <property type="project" value="UniProtKB-UniRule"/>
</dbReference>
<comment type="caution">
    <text evidence="4">Lacks conserved residue(s) required for the propagation of feature annotation.</text>
</comment>
<dbReference type="PANTHER" id="PTHR11142">
    <property type="entry name" value="PSEUDOURIDYLATE SYNTHASE"/>
    <property type="match status" value="1"/>
</dbReference>
<dbReference type="GO" id="GO:0003723">
    <property type="term" value="F:RNA binding"/>
    <property type="evidence" value="ECO:0007669"/>
    <property type="project" value="InterPro"/>
</dbReference>
<dbReference type="HAMAP" id="MF_00171">
    <property type="entry name" value="TruA"/>
    <property type="match status" value="1"/>
</dbReference>
<dbReference type="Pfam" id="PF01416">
    <property type="entry name" value="PseudoU_synth_1"/>
    <property type="match status" value="1"/>
</dbReference>
<dbReference type="SUPFAM" id="SSF55120">
    <property type="entry name" value="Pseudouridine synthase"/>
    <property type="match status" value="1"/>
</dbReference>
<evidence type="ECO:0000256" key="3">
    <source>
        <dbReference type="ARBA" id="ARBA00023235"/>
    </source>
</evidence>
<organism evidence="9 10">
    <name type="scientific">Rikenella microfusus</name>
    <dbReference type="NCBI Taxonomy" id="28139"/>
    <lineage>
        <taxon>Bacteria</taxon>
        <taxon>Pseudomonadati</taxon>
        <taxon>Bacteroidota</taxon>
        <taxon>Bacteroidia</taxon>
        <taxon>Bacteroidales</taxon>
        <taxon>Rikenellaceae</taxon>
        <taxon>Rikenella</taxon>
    </lineage>
</organism>
<evidence type="ECO:0000256" key="1">
    <source>
        <dbReference type="ARBA" id="ARBA00009375"/>
    </source>
</evidence>
<gene>
    <name evidence="4 9" type="primary">truA</name>
    <name evidence="9" type="ORF">NCTC11190_01616</name>
</gene>
<dbReference type="InterPro" id="IPR001406">
    <property type="entry name" value="PsdUridine_synth_TruA"/>
</dbReference>
<dbReference type="Proteomes" id="UP000255233">
    <property type="component" value="Unassembled WGS sequence"/>
</dbReference>
<evidence type="ECO:0000313" key="9">
    <source>
        <dbReference type="EMBL" id="SUE34393.1"/>
    </source>
</evidence>
<comment type="catalytic activity">
    <reaction evidence="4 7">
        <text>uridine(38/39/40) in tRNA = pseudouridine(38/39/40) in tRNA</text>
        <dbReference type="Rhea" id="RHEA:22376"/>
        <dbReference type="Rhea" id="RHEA-COMP:10085"/>
        <dbReference type="Rhea" id="RHEA-COMP:10087"/>
        <dbReference type="ChEBI" id="CHEBI:65314"/>
        <dbReference type="ChEBI" id="CHEBI:65315"/>
        <dbReference type="EC" id="5.4.99.12"/>
    </reaction>
</comment>
<keyword evidence="10" id="KW-1185">Reference proteome</keyword>
<dbReference type="InterPro" id="IPR020103">
    <property type="entry name" value="PsdUridine_synth_cat_dom_sf"/>
</dbReference>
<dbReference type="STRING" id="880526.GCA_000427365_02203"/>
<comment type="subunit">
    <text evidence="4">Homodimer.</text>
</comment>
<dbReference type="PANTHER" id="PTHR11142:SF0">
    <property type="entry name" value="TRNA PSEUDOURIDINE SYNTHASE-LIKE 1"/>
    <property type="match status" value="1"/>
</dbReference>
<accession>A0A379MS92</accession>
<dbReference type="InterPro" id="IPR020097">
    <property type="entry name" value="PsdUridine_synth_TruA_a/b_dom"/>
</dbReference>
<dbReference type="FunFam" id="3.30.70.580:FF:000001">
    <property type="entry name" value="tRNA pseudouridine synthase A"/>
    <property type="match status" value="1"/>
</dbReference>
<dbReference type="OrthoDB" id="9811823at2"/>
<comment type="similarity">
    <text evidence="1 4 7">Belongs to the tRNA pseudouridine synthase TruA family.</text>
</comment>
<comment type="function">
    <text evidence="4">Formation of pseudouridine at positions 38, 39 and 40 in the anticodon stem and loop of transfer RNAs.</text>
</comment>
<dbReference type="Gene3D" id="3.30.70.580">
    <property type="entry name" value="Pseudouridine synthase I, catalytic domain, N-terminal subdomain"/>
    <property type="match status" value="1"/>
</dbReference>
<dbReference type="NCBIfam" id="TIGR00071">
    <property type="entry name" value="hisT_truA"/>
    <property type="match status" value="1"/>
</dbReference>
<dbReference type="InterPro" id="IPR020095">
    <property type="entry name" value="PsdUridine_synth_TruA_C"/>
</dbReference>
<keyword evidence="2 4" id="KW-0819">tRNA processing</keyword>
<dbReference type="GO" id="GO:0160147">
    <property type="term" value="F:tRNA pseudouridine(38-40) synthase activity"/>
    <property type="evidence" value="ECO:0007669"/>
    <property type="project" value="UniProtKB-EC"/>
</dbReference>
<dbReference type="CDD" id="cd02570">
    <property type="entry name" value="PseudoU_synth_EcTruA"/>
    <property type="match status" value="1"/>
</dbReference>